<evidence type="ECO:0000313" key="2">
    <source>
        <dbReference type="EMBL" id="JAG13046.1"/>
    </source>
</evidence>
<reference evidence="2" key="1">
    <citation type="journal article" date="2014" name="PLoS ONE">
        <title>Transcriptome-Based Identification of ABC Transporters in the Western Tarnished Plant Bug Lygus hesperus.</title>
        <authorList>
            <person name="Hull J.J."/>
            <person name="Chaney K."/>
            <person name="Geib S.M."/>
            <person name="Fabrick J.A."/>
            <person name="Brent C.S."/>
            <person name="Walsh D."/>
            <person name="Lavine L.C."/>
        </authorList>
    </citation>
    <scope>NUCLEOTIDE SEQUENCE</scope>
</reference>
<gene>
    <name evidence="2" type="ORF">CM83_15726</name>
</gene>
<proteinExistence type="predicted"/>
<accession>A0A0A9X047</accession>
<feature type="region of interest" description="Disordered" evidence="1">
    <location>
        <begin position="308"/>
        <end position="330"/>
    </location>
</feature>
<dbReference type="AlphaFoldDB" id="A0A0A9X047"/>
<name>A0A0A9X047_LYGHE</name>
<evidence type="ECO:0000256" key="1">
    <source>
        <dbReference type="SAM" id="MobiDB-lite"/>
    </source>
</evidence>
<sequence>GGSTKNKLLSKSLVTDITSDPEAAKTKQSLKQISLSQPSRPLGDNASTPCVNGPALVADSLESRLQTALRNCLSAENFTEQLISKLTHSIAEIVSDLIETKTSVLSERIDHLDQENRNHNLCVYGIPETIEPQQGPGSHNLKSSVIDILTTKFVDIHDLSKPQQIAGVRRVGKFRASTTASSHPKPKPRPVIVTFESISLRNYLLANKKLLKGTGLFICEDLTPSRRKLYQDLLVVHGPRRVWSTNGRVCWIDSGGKRRAATSYREASSLHAGVPQGDDDALVSSSTSQFHDCFLTPVKPNDSILHPGLTATPTGTPVSAESLTSSNGTK</sequence>
<feature type="compositionally biased region" description="Polar residues" evidence="1">
    <location>
        <begin position="311"/>
        <end position="330"/>
    </location>
</feature>
<protein>
    <submittedName>
        <fullName evidence="2">Uncharacterized protein</fullName>
    </submittedName>
</protein>
<dbReference type="Gene3D" id="3.30.70.1820">
    <property type="entry name" value="L1 transposable element, RRM domain"/>
    <property type="match status" value="1"/>
</dbReference>
<organism evidence="2">
    <name type="scientific">Lygus hesperus</name>
    <name type="common">Western plant bug</name>
    <dbReference type="NCBI Taxonomy" id="30085"/>
    <lineage>
        <taxon>Eukaryota</taxon>
        <taxon>Metazoa</taxon>
        <taxon>Ecdysozoa</taxon>
        <taxon>Arthropoda</taxon>
        <taxon>Hexapoda</taxon>
        <taxon>Insecta</taxon>
        <taxon>Pterygota</taxon>
        <taxon>Neoptera</taxon>
        <taxon>Paraneoptera</taxon>
        <taxon>Hemiptera</taxon>
        <taxon>Heteroptera</taxon>
        <taxon>Panheteroptera</taxon>
        <taxon>Cimicomorpha</taxon>
        <taxon>Miridae</taxon>
        <taxon>Mirini</taxon>
        <taxon>Lygus</taxon>
    </lineage>
</organism>
<feature type="non-terminal residue" evidence="2">
    <location>
        <position position="1"/>
    </location>
</feature>
<reference evidence="2" key="2">
    <citation type="submission" date="2014-07" db="EMBL/GenBank/DDBJ databases">
        <authorList>
            <person name="Hull J."/>
        </authorList>
    </citation>
    <scope>NUCLEOTIDE SEQUENCE</scope>
</reference>
<dbReference type="EMBL" id="GBHO01030558">
    <property type="protein sequence ID" value="JAG13046.1"/>
    <property type="molecule type" value="Transcribed_RNA"/>
</dbReference>